<keyword evidence="1" id="KW-0472">Membrane</keyword>
<keyword evidence="1" id="KW-0812">Transmembrane</keyword>
<organism evidence="2">
    <name type="scientific">Dichomitus squalens</name>
    <dbReference type="NCBI Taxonomy" id="114155"/>
    <lineage>
        <taxon>Eukaryota</taxon>
        <taxon>Fungi</taxon>
        <taxon>Dikarya</taxon>
        <taxon>Basidiomycota</taxon>
        <taxon>Agaricomycotina</taxon>
        <taxon>Agaricomycetes</taxon>
        <taxon>Polyporales</taxon>
        <taxon>Polyporaceae</taxon>
        <taxon>Dichomitus</taxon>
    </lineage>
</organism>
<dbReference type="AlphaFoldDB" id="A0A4Q9MC42"/>
<dbReference type="InterPro" id="IPR021047">
    <property type="entry name" value="Mannosyltransferase_CMT1"/>
</dbReference>
<keyword evidence="1" id="KW-1133">Transmembrane helix</keyword>
<reference evidence="2" key="1">
    <citation type="submission" date="2019-01" db="EMBL/GenBank/DDBJ databases">
        <title>Draft genome sequences of three monokaryotic isolates of the white-rot basidiomycete fungus Dichomitus squalens.</title>
        <authorList>
            <consortium name="DOE Joint Genome Institute"/>
            <person name="Lopez S.C."/>
            <person name="Andreopoulos B."/>
            <person name="Pangilinan J."/>
            <person name="Lipzen A."/>
            <person name="Riley R."/>
            <person name="Ahrendt S."/>
            <person name="Ng V."/>
            <person name="Barry K."/>
            <person name="Daum C."/>
            <person name="Grigoriev I.V."/>
            <person name="Hilden K.S."/>
            <person name="Makela M.R."/>
            <person name="de Vries R.P."/>
        </authorList>
    </citation>
    <scope>NUCLEOTIDE SEQUENCE [LARGE SCALE GENOMIC DNA]</scope>
    <source>
        <strain evidence="2">OM18370.1</strain>
    </source>
</reference>
<gene>
    <name evidence="2" type="ORF">BD311DRAFT_701520</name>
</gene>
<feature type="transmembrane region" description="Helical" evidence="1">
    <location>
        <begin position="12"/>
        <end position="32"/>
    </location>
</feature>
<dbReference type="EMBL" id="ML143473">
    <property type="protein sequence ID" value="TBU24739.1"/>
    <property type="molecule type" value="Genomic_DNA"/>
</dbReference>
<dbReference type="Pfam" id="PF11735">
    <property type="entry name" value="CAP59_mtransfer"/>
    <property type="match status" value="1"/>
</dbReference>
<name>A0A4Q9MC42_9APHY</name>
<accession>A0A4Q9MC42</accession>
<dbReference type="PANTHER" id="PTHR34144">
    <property type="entry name" value="CHROMOSOME 8, WHOLE GENOME SHOTGUN SEQUENCE"/>
    <property type="match status" value="1"/>
</dbReference>
<evidence type="ECO:0000256" key="1">
    <source>
        <dbReference type="SAM" id="Phobius"/>
    </source>
</evidence>
<dbReference type="OrthoDB" id="262547at2759"/>
<sequence>MQPKSKHPLQRIPTWVALSVGIIVGLFISKVLTGERSSTTWRGGYAPVIPSSRSPTRQPITLPTLPQRRRVLDLLTHLSPHYTKECTRNAQPMYKEQAMERYASLIGHQSPSSSSWLDALGLGSNADLGYTPSSAHQFGPDAHKYFFAINLYNSFDVIPDLFATLFRVAAILGYHNVYVSIYENGSTDQTKALLRIFDALCRSVGMRVTIRTSQRTRGAFNHRIEYLAEVRNAAFVPLHELRDTQNEYFDTIIFMNDILPCVDDLLELIWQSRLNNAGITCAADYMYHAELGSPVFYDNWVARDINGTALENEPFESIFLHGPSQERFMQHLPLQVQSCWNGIAVLDSAPFYTPPHVRFRMARIAEGECSASECSLICNDYWEAGYGRILMVPRVKLAYDRRVWEIIHPDRRNLTAIRGYVRLGGLPDNPRTDPQDRAWFGPHDRLFTQEESVPIDFKPGPEYVWCWGWDGAGDLDGPDVDPIWERMSNKSTRADAVKVRHDRSLLYV</sequence>
<dbReference type="CDD" id="cd00761">
    <property type="entry name" value="Glyco_tranf_GTA_type"/>
    <property type="match status" value="1"/>
</dbReference>
<dbReference type="Proteomes" id="UP000292957">
    <property type="component" value="Unassembled WGS sequence"/>
</dbReference>
<dbReference type="PANTHER" id="PTHR34144:SF1">
    <property type="entry name" value="CAPSULAR ASSOCIATED PROTEIN"/>
    <property type="match status" value="1"/>
</dbReference>
<evidence type="ECO:0000313" key="2">
    <source>
        <dbReference type="EMBL" id="TBU24739.1"/>
    </source>
</evidence>
<protein>
    <submittedName>
        <fullName evidence="2">Capsular associated protein</fullName>
    </submittedName>
</protein>
<proteinExistence type="predicted"/>